<protein>
    <submittedName>
        <fullName evidence="1">Uncharacterized protein</fullName>
    </submittedName>
</protein>
<name>A0A0E9PNH6_ANGAN</name>
<sequence length="33" mass="3833">MYTHNISKSVVYLKDRGLNLRNPTGAFPRAHYL</sequence>
<accession>A0A0E9PNH6</accession>
<reference evidence="1" key="1">
    <citation type="submission" date="2014-11" db="EMBL/GenBank/DDBJ databases">
        <authorList>
            <person name="Amaro Gonzalez C."/>
        </authorList>
    </citation>
    <scope>NUCLEOTIDE SEQUENCE</scope>
</reference>
<organism evidence="1">
    <name type="scientific">Anguilla anguilla</name>
    <name type="common">European freshwater eel</name>
    <name type="synonym">Muraena anguilla</name>
    <dbReference type="NCBI Taxonomy" id="7936"/>
    <lineage>
        <taxon>Eukaryota</taxon>
        <taxon>Metazoa</taxon>
        <taxon>Chordata</taxon>
        <taxon>Craniata</taxon>
        <taxon>Vertebrata</taxon>
        <taxon>Euteleostomi</taxon>
        <taxon>Actinopterygii</taxon>
        <taxon>Neopterygii</taxon>
        <taxon>Teleostei</taxon>
        <taxon>Anguilliformes</taxon>
        <taxon>Anguillidae</taxon>
        <taxon>Anguilla</taxon>
    </lineage>
</organism>
<dbReference type="AlphaFoldDB" id="A0A0E9PNH6"/>
<dbReference type="EMBL" id="GBXM01102518">
    <property type="protein sequence ID" value="JAH06059.1"/>
    <property type="molecule type" value="Transcribed_RNA"/>
</dbReference>
<evidence type="ECO:0000313" key="1">
    <source>
        <dbReference type="EMBL" id="JAH06059.1"/>
    </source>
</evidence>
<proteinExistence type="predicted"/>
<reference evidence="1" key="2">
    <citation type="journal article" date="2015" name="Fish Shellfish Immunol.">
        <title>Early steps in the European eel (Anguilla anguilla)-Vibrio vulnificus interaction in the gills: Role of the RtxA13 toxin.</title>
        <authorList>
            <person name="Callol A."/>
            <person name="Pajuelo D."/>
            <person name="Ebbesson L."/>
            <person name="Teles M."/>
            <person name="MacKenzie S."/>
            <person name="Amaro C."/>
        </authorList>
    </citation>
    <scope>NUCLEOTIDE SEQUENCE</scope>
</reference>